<feature type="non-terminal residue" evidence="1">
    <location>
        <position position="1"/>
    </location>
</feature>
<dbReference type="Proteomes" id="UP001228049">
    <property type="component" value="Unassembled WGS sequence"/>
</dbReference>
<name>A0AAD9EVR0_DISEL</name>
<accession>A0AAD9EVR0</accession>
<sequence>MKKLLMREPLIKHAMFLDVQQRVECGMEDALYFVDRFPELLPYNGPDERDKLSEEFLDYQSIDIPMPEDPATFDIESFWGNMASMKNKVTAATFVTATPVIPHSPISPIIVTFTHEQKCVVLVKSSDLPGLE</sequence>
<dbReference type="AlphaFoldDB" id="A0AAD9EVR0"/>
<protein>
    <submittedName>
        <fullName evidence="1">Transcriptional regulatory protein</fullName>
    </submittedName>
</protein>
<keyword evidence="2" id="KW-1185">Reference proteome</keyword>
<organism evidence="1 2">
    <name type="scientific">Dissostichus eleginoides</name>
    <name type="common">Patagonian toothfish</name>
    <name type="synonym">Dissostichus amissus</name>
    <dbReference type="NCBI Taxonomy" id="100907"/>
    <lineage>
        <taxon>Eukaryota</taxon>
        <taxon>Metazoa</taxon>
        <taxon>Chordata</taxon>
        <taxon>Craniata</taxon>
        <taxon>Vertebrata</taxon>
        <taxon>Euteleostomi</taxon>
        <taxon>Actinopterygii</taxon>
        <taxon>Neopterygii</taxon>
        <taxon>Teleostei</taxon>
        <taxon>Neoteleostei</taxon>
        <taxon>Acanthomorphata</taxon>
        <taxon>Eupercaria</taxon>
        <taxon>Perciformes</taxon>
        <taxon>Notothenioidei</taxon>
        <taxon>Nototheniidae</taxon>
        <taxon>Dissostichus</taxon>
    </lineage>
</organism>
<evidence type="ECO:0000313" key="2">
    <source>
        <dbReference type="Proteomes" id="UP001228049"/>
    </source>
</evidence>
<comment type="caution">
    <text evidence="1">The sequence shown here is derived from an EMBL/GenBank/DDBJ whole genome shotgun (WGS) entry which is preliminary data.</text>
</comment>
<gene>
    <name evidence="1" type="ORF">KUDE01_025643</name>
</gene>
<evidence type="ECO:0000313" key="1">
    <source>
        <dbReference type="EMBL" id="KAK1880114.1"/>
    </source>
</evidence>
<reference evidence="1" key="1">
    <citation type="submission" date="2023-04" db="EMBL/GenBank/DDBJ databases">
        <title>Chromosome-level genome of Chaenocephalus aceratus.</title>
        <authorList>
            <person name="Park H."/>
        </authorList>
    </citation>
    <scope>NUCLEOTIDE SEQUENCE</scope>
    <source>
        <strain evidence="1">DE</strain>
        <tissue evidence="1">Muscle</tissue>
    </source>
</reference>
<proteinExistence type="predicted"/>
<dbReference type="EMBL" id="JASDAP010000025">
    <property type="protein sequence ID" value="KAK1880114.1"/>
    <property type="molecule type" value="Genomic_DNA"/>
</dbReference>